<sequence length="379" mass="41939">LQRQSSTHKGASSFCYLYFHFWKMIHCNLEHHKTEDRSQRVEGTNLVLLDLRTPSTSAVTPSSMSVNEDNLEGRHPVNVIVLPPIAGDSGEGVSNTEYVLDEPEEELEPAGELEAEEEVDTEEVPIQHTSKNARVVTLLWKKSDQFDRRLPSPYISPSDQIQRCSSAGSLFASAIRSGCGIDGDPYYMSLYQGKDEQASKEPLGARVVTKMVEFISANSAVQAHHGMLATGRVRQNRVAGATAPMLSDTALIKKTRGSFDYSSDGKVYVAKWHDTSLGTVDSNWQTHNSVHKSKRLIEGQRRDISQADLIRSYNTGMGGANLLDRLSLAYRPSIRGKNAKVSYAPGILMASGDRQEEGRRALTACSITVTTTRNTLRWH</sequence>
<organism evidence="2 3">
    <name type="scientific">Trichinella papuae</name>
    <dbReference type="NCBI Taxonomy" id="268474"/>
    <lineage>
        <taxon>Eukaryota</taxon>
        <taxon>Metazoa</taxon>
        <taxon>Ecdysozoa</taxon>
        <taxon>Nematoda</taxon>
        <taxon>Enoplea</taxon>
        <taxon>Dorylaimia</taxon>
        <taxon>Trichinellida</taxon>
        <taxon>Trichinellidae</taxon>
        <taxon>Trichinella</taxon>
    </lineage>
</organism>
<comment type="caution">
    <text evidence="2">The sequence shown here is derived from an EMBL/GenBank/DDBJ whole genome shotgun (WGS) entry which is preliminary data.</text>
</comment>
<keyword evidence="3" id="KW-1185">Reference proteome</keyword>
<dbReference type="PANTHER" id="PTHR47272">
    <property type="entry name" value="DDE_TNP_1_7 DOMAIN-CONTAINING PROTEIN"/>
    <property type="match status" value="1"/>
</dbReference>
<proteinExistence type="predicted"/>
<evidence type="ECO:0000259" key="1">
    <source>
        <dbReference type="Pfam" id="PF13843"/>
    </source>
</evidence>
<dbReference type="AlphaFoldDB" id="A0A0V1M4B9"/>
<feature type="domain" description="PiggyBac transposable element-derived protein" evidence="1">
    <location>
        <begin position="223"/>
        <end position="338"/>
    </location>
</feature>
<accession>A0A0V1M4B9</accession>
<reference evidence="2 3" key="1">
    <citation type="submission" date="2015-01" db="EMBL/GenBank/DDBJ databases">
        <title>Evolution of Trichinella species and genotypes.</title>
        <authorList>
            <person name="Korhonen P.K."/>
            <person name="Edoardo P."/>
            <person name="Giuseppe L.R."/>
            <person name="Gasser R.B."/>
        </authorList>
    </citation>
    <scope>NUCLEOTIDE SEQUENCE [LARGE SCALE GENOMIC DNA]</scope>
    <source>
        <strain evidence="2">ISS1980</strain>
    </source>
</reference>
<name>A0A0V1M4B9_9BILA</name>
<dbReference type="InterPro" id="IPR029526">
    <property type="entry name" value="PGBD"/>
</dbReference>
<dbReference type="EMBL" id="JYDO01000241">
    <property type="protein sequence ID" value="KRZ66474.1"/>
    <property type="molecule type" value="Genomic_DNA"/>
</dbReference>
<feature type="non-terminal residue" evidence="2">
    <location>
        <position position="1"/>
    </location>
</feature>
<dbReference type="Pfam" id="PF13843">
    <property type="entry name" value="DDE_Tnp_1_7"/>
    <property type="match status" value="1"/>
</dbReference>
<evidence type="ECO:0000313" key="2">
    <source>
        <dbReference type="EMBL" id="KRZ66474.1"/>
    </source>
</evidence>
<protein>
    <submittedName>
        <fullName evidence="2">PiggyBac transposable element-derived protein 3</fullName>
    </submittedName>
</protein>
<gene>
    <name evidence="2" type="primary">PGBD3</name>
    <name evidence="2" type="ORF">T10_11359</name>
</gene>
<evidence type="ECO:0000313" key="3">
    <source>
        <dbReference type="Proteomes" id="UP000054843"/>
    </source>
</evidence>
<dbReference type="Proteomes" id="UP000054843">
    <property type="component" value="Unassembled WGS sequence"/>
</dbReference>